<comment type="similarity">
    <text evidence="2">Belongs to the SusD family.</text>
</comment>
<dbReference type="InterPro" id="IPR012944">
    <property type="entry name" value="SusD_RagB_dom"/>
</dbReference>
<keyword evidence="3" id="KW-0732">Signal</keyword>
<evidence type="ECO:0000256" key="5">
    <source>
        <dbReference type="ARBA" id="ARBA00023237"/>
    </source>
</evidence>
<dbReference type="EMBL" id="QCYK01000002">
    <property type="protein sequence ID" value="PUZ26184.1"/>
    <property type="molecule type" value="Genomic_DNA"/>
</dbReference>
<dbReference type="OrthoDB" id="5694214at2"/>
<gene>
    <name evidence="8" type="ORF">DCC81_18285</name>
</gene>
<evidence type="ECO:0000256" key="1">
    <source>
        <dbReference type="ARBA" id="ARBA00004442"/>
    </source>
</evidence>
<keyword evidence="5" id="KW-0998">Cell outer membrane</keyword>
<feature type="domain" description="SusD-like N-terminal" evidence="7">
    <location>
        <begin position="86"/>
        <end position="213"/>
    </location>
</feature>
<evidence type="ECO:0000313" key="9">
    <source>
        <dbReference type="Proteomes" id="UP000244450"/>
    </source>
</evidence>
<dbReference type="GO" id="GO:0009279">
    <property type="term" value="C:cell outer membrane"/>
    <property type="evidence" value="ECO:0007669"/>
    <property type="project" value="UniProtKB-SubCell"/>
</dbReference>
<dbReference type="InterPro" id="IPR011990">
    <property type="entry name" value="TPR-like_helical_dom_sf"/>
</dbReference>
<dbReference type="SUPFAM" id="SSF48452">
    <property type="entry name" value="TPR-like"/>
    <property type="match status" value="1"/>
</dbReference>
<protein>
    <submittedName>
        <fullName evidence="8">RagB/SusD family nutrient uptake outer membrane protein</fullName>
    </submittedName>
</protein>
<comment type="subcellular location">
    <subcellularLocation>
        <location evidence="1">Cell outer membrane</location>
    </subcellularLocation>
</comment>
<keyword evidence="4" id="KW-0472">Membrane</keyword>
<dbReference type="AlphaFoldDB" id="A0A2T7BIT8"/>
<organism evidence="8 9">
    <name type="scientific">Chitinophaga parva</name>
    <dbReference type="NCBI Taxonomy" id="2169414"/>
    <lineage>
        <taxon>Bacteria</taxon>
        <taxon>Pseudomonadati</taxon>
        <taxon>Bacteroidota</taxon>
        <taxon>Chitinophagia</taxon>
        <taxon>Chitinophagales</taxon>
        <taxon>Chitinophagaceae</taxon>
        <taxon>Chitinophaga</taxon>
    </lineage>
</organism>
<keyword evidence="9" id="KW-1185">Reference proteome</keyword>
<name>A0A2T7BIT8_9BACT</name>
<sequence length="526" mass="59002">MRKTTLLYISVVAALGLTACKKNFLDRTPLDSYSQSSLFTSANDAIAAVNGCYNGWEDGYNIIYMDCASDNAYGQYPWEGYTTHGNGYITPTDGDAASRWNFTTIQRVNWFMANIDKTPMDSALKHRVKGEARFLRAYQYFVMYELYGDVPLVTTQLTTQEANTVSRTDKATVYKFIMDELTEIAPDLPLSYTGSDVGRITRGAAISLKARLELYTGDYANCITDCKTIMGMGYTLFPNYQDLFRIQNNNNSETILNVQYKENDNPFESLGVMPSSGVGGWGSIDPTQALVDNYEMANGKTITESGSGYNPDDPYKNRDPRLSATIVYPGQLYQGSYYNSINGSGADYYGGNNNSKTAYVPKKYTSNLGDFNDMWNVGLDFPVIRYAEILLTFAEAKIESKQLDGEMYDAIDSVRVRAGMPKVDRTAYATYDKLQTLIRRERRSELAMEGLRWYDVKRWQIGDKVMAGAVYGARTGNVNASTGALTLTGAPIKAEDRVFDPKKNYLWPIPQKEIDVNKNLKQNDLY</sequence>
<dbReference type="Pfam" id="PF14322">
    <property type="entry name" value="SusD-like_3"/>
    <property type="match status" value="1"/>
</dbReference>
<dbReference type="CDD" id="cd08977">
    <property type="entry name" value="SusD"/>
    <property type="match status" value="1"/>
</dbReference>
<evidence type="ECO:0000259" key="6">
    <source>
        <dbReference type="Pfam" id="PF07980"/>
    </source>
</evidence>
<evidence type="ECO:0000256" key="4">
    <source>
        <dbReference type="ARBA" id="ARBA00023136"/>
    </source>
</evidence>
<accession>A0A2T7BIT8</accession>
<dbReference type="Gene3D" id="1.25.40.390">
    <property type="match status" value="1"/>
</dbReference>
<dbReference type="Pfam" id="PF07980">
    <property type="entry name" value="SusD_RagB"/>
    <property type="match status" value="1"/>
</dbReference>
<proteinExistence type="inferred from homology"/>
<reference evidence="8 9" key="1">
    <citation type="submission" date="2018-04" db="EMBL/GenBank/DDBJ databases">
        <title>Chitinophaga fuyangensis sp. nov., isolated from soil in a chemical factory.</title>
        <authorList>
            <person name="Chen K."/>
        </authorList>
    </citation>
    <scope>NUCLEOTIDE SEQUENCE [LARGE SCALE GENOMIC DNA]</scope>
    <source>
        <strain evidence="8 9">LY-1</strain>
    </source>
</reference>
<evidence type="ECO:0000256" key="3">
    <source>
        <dbReference type="ARBA" id="ARBA00022729"/>
    </source>
</evidence>
<dbReference type="PROSITE" id="PS51257">
    <property type="entry name" value="PROKAR_LIPOPROTEIN"/>
    <property type="match status" value="1"/>
</dbReference>
<evidence type="ECO:0000259" key="7">
    <source>
        <dbReference type="Pfam" id="PF14322"/>
    </source>
</evidence>
<evidence type="ECO:0000313" key="8">
    <source>
        <dbReference type="EMBL" id="PUZ26184.1"/>
    </source>
</evidence>
<evidence type="ECO:0000256" key="2">
    <source>
        <dbReference type="ARBA" id="ARBA00006275"/>
    </source>
</evidence>
<dbReference type="RefSeq" id="WP_108688022.1">
    <property type="nucleotide sequence ID" value="NZ_QCYK01000002.1"/>
</dbReference>
<dbReference type="Proteomes" id="UP000244450">
    <property type="component" value="Unassembled WGS sequence"/>
</dbReference>
<feature type="domain" description="RagB/SusD" evidence="6">
    <location>
        <begin position="247"/>
        <end position="526"/>
    </location>
</feature>
<dbReference type="InterPro" id="IPR033985">
    <property type="entry name" value="SusD-like_N"/>
</dbReference>
<comment type="caution">
    <text evidence="8">The sequence shown here is derived from an EMBL/GenBank/DDBJ whole genome shotgun (WGS) entry which is preliminary data.</text>
</comment>